<dbReference type="InterPro" id="IPR002634">
    <property type="entry name" value="BolA"/>
</dbReference>
<gene>
    <name evidence="2" type="ORF">DMENIID0002_04470</name>
</gene>
<dbReference type="AlphaFoldDB" id="A0AAT9G7K7"/>
<dbReference type="SUPFAM" id="SSF82657">
    <property type="entry name" value="BolA-like"/>
    <property type="match status" value="1"/>
</dbReference>
<comment type="similarity">
    <text evidence="1">Belongs to the BolA/IbaG family.</text>
</comment>
<accession>A0AAT9G7K7</accession>
<name>A0AAT9G7K7_9RICK</name>
<organism evidence="2">
    <name type="scientific">Candidatus Tisiphia endosymbiont of Sergentomyia squamirostris</name>
    <dbReference type="NCBI Taxonomy" id="3113639"/>
    <lineage>
        <taxon>Bacteria</taxon>
        <taxon>Pseudomonadati</taxon>
        <taxon>Pseudomonadota</taxon>
        <taxon>Alphaproteobacteria</taxon>
        <taxon>Rickettsiales</taxon>
        <taxon>Rickettsiaceae</taxon>
        <taxon>Rickettsieae</taxon>
        <taxon>Candidatus Tisiphia</taxon>
    </lineage>
</organism>
<dbReference type="PIRSF" id="PIRSF003113">
    <property type="entry name" value="BolA"/>
    <property type="match status" value="1"/>
</dbReference>
<evidence type="ECO:0000256" key="1">
    <source>
        <dbReference type="RuleBase" id="RU003860"/>
    </source>
</evidence>
<sequence>MTKINRIKRKLDVLKPHYCEIVDESYKHASHNGGITESHLKIKIFTAVFIGKSLLEQHKIINNLLADELASGLHALSIDTKPPTHLTRS</sequence>
<evidence type="ECO:0000313" key="2">
    <source>
        <dbReference type="EMBL" id="BFD45801.1"/>
    </source>
</evidence>
<dbReference type="EMBL" id="AP029170">
    <property type="protein sequence ID" value="BFD45801.1"/>
    <property type="molecule type" value="Genomic_DNA"/>
</dbReference>
<dbReference type="Gene3D" id="3.30.300.90">
    <property type="entry name" value="BolA-like"/>
    <property type="match status" value="1"/>
</dbReference>
<protein>
    <submittedName>
        <fullName evidence="2">BolA family transcriptional regulator</fullName>
    </submittedName>
</protein>
<dbReference type="PANTHER" id="PTHR46230">
    <property type="match status" value="1"/>
</dbReference>
<dbReference type="PANTHER" id="PTHR46230:SF3">
    <property type="entry name" value="SUFE-LIKE PROTEIN 1, CHLOROPLASTIC_MITOCHONDRIAL"/>
    <property type="match status" value="1"/>
</dbReference>
<dbReference type="InterPro" id="IPR036065">
    <property type="entry name" value="BolA-like_sf"/>
</dbReference>
<reference evidence="2" key="1">
    <citation type="submission" date="2024-01" db="EMBL/GenBank/DDBJ databases">
        <title>Sequencing the genomes of a sandfly, Sergentomyia squamirostris, and its two endosymbionts.</title>
        <authorList>
            <person name="Itokawa K."/>
            <person name="Sanjoba C."/>
        </authorList>
    </citation>
    <scope>NUCLEOTIDE SEQUENCE</scope>
    <source>
        <strain evidence="2">RiSSQ</strain>
    </source>
</reference>
<dbReference type="GO" id="GO:0016226">
    <property type="term" value="P:iron-sulfur cluster assembly"/>
    <property type="evidence" value="ECO:0007669"/>
    <property type="project" value="TreeGrafter"/>
</dbReference>
<dbReference type="Pfam" id="PF01722">
    <property type="entry name" value="BolA"/>
    <property type="match status" value="1"/>
</dbReference>
<proteinExistence type="inferred from homology"/>